<evidence type="ECO:0000313" key="4">
    <source>
        <dbReference type="EMBL" id="GGJ75027.1"/>
    </source>
</evidence>
<reference evidence="5" key="1">
    <citation type="journal article" date="2019" name="Int. J. Syst. Evol. Microbiol.">
        <title>The Global Catalogue of Microorganisms (GCM) 10K type strain sequencing project: providing services to taxonomists for standard genome sequencing and annotation.</title>
        <authorList>
            <consortium name="The Broad Institute Genomics Platform"/>
            <consortium name="The Broad Institute Genome Sequencing Center for Infectious Disease"/>
            <person name="Wu L."/>
            <person name="Ma J."/>
        </authorList>
    </citation>
    <scope>NUCLEOTIDE SEQUENCE [LARGE SCALE GENOMIC DNA]</scope>
    <source>
        <strain evidence="5">CGMCC 4.7275</strain>
    </source>
</reference>
<dbReference type="Proteomes" id="UP000660265">
    <property type="component" value="Unassembled WGS sequence"/>
</dbReference>
<comment type="caution">
    <text evidence="4">The sequence shown here is derived from an EMBL/GenBank/DDBJ whole genome shotgun (WGS) entry which is preliminary data.</text>
</comment>
<dbReference type="Gene3D" id="1.10.1780.10">
    <property type="entry name" value="Clp, N-terminal domain"/>
    <property type="match status" value="2"/>
</dbReference>
<organism evidence="4 5">
    <name type="scientific">Streptomyces camponoticapitis</name>
    <dbReference type="NCBI Taxonomy" id="1616125"/>
    <lineage>
        <taxon>Bacteria</taxon>
        <taxon>Bacillati</taxon>
        <taxon>Actinomycetota</taxon>
        <taxon>Actinomycetes</taxon>
        <taxon>Kitasatosporales</taxon>
        <taxon>Streptomycetaceae</taxon>
        <taxon>Streptomyces</taxon>
    </lineage>
</organism>
<keyword evidence="1" id="KW-0677">Repeat</keyword>
<name>A0ABQ2DW25_9ACTN</name>
<sequence length="410" mass="43057">MEQRQTADLTAVTTTEFASDAVELLSKTVRHAVGRAPAVGTEHLLYALLDDTEEPGAALVPRGRDSGTVRGQIRGREEQNWARDDSGVSGESDASDDVHASDDAIEVAAAWREALCEAARASKPLREEGAKPPRPTPALRHALLGALRLAREEGAPDAHERHLARALLETPESRALEALALRRVDTTAAAGALDAQADAVRAGGAPWPAEAAGVRGSVKALRNAGLLGERGVWWMRGMMSWMGRSSGDGSAIVMLLSSEAQRQAVRYGRSETEPVDLLLAVMALDRGLTVAGLSLPGELLVVNSAAETLRSAGVREVDLVRAATAAADPAPEIIAPYSVRRSVETDKVMAAARLLAAERKDETVGTAHVLSSLLAAPESPAAQLLRATGSDPADLHTRLTASLDTLPPAA</sequence>
<evidence type="ECO:0000313" key="5">
    <source>
        <dbReference type="Proteomes" id="UP000660265"/>
    </source>
</evidence>
<feature type="region of interest" description="Disordered" evidence="2">
    <location>
        <begin position="56"/>
        <end position="99"/>
    </location>
</feature>
<dbReference type="SUPFAM" id="SSF81923">
    <property type="entry name" value="Double Clp-N motif"/>
    <property type="match status" value="1"/>
</dbReference>
<dbReference type="InterPro" id="IPR036628">
    <property type="entry name" value="Clp_N_dom_sf"/>
</dbReference>
<feature type="domain" description="Clp R" evidence="3">
    <location>
        <begin position="338"/>
        <end position="410"/>
    </location>
</feature>
<evidence type="ECO:0000256" key="1">
    <source>
        <dbReference type="PROSITE-ProRule" id="PRU01251"/>
    </source>
</evidence>
<dbReference type="PROSITE" id="PS51903">
    <property type="entry name" value="CLP_R"/>
    <property type="match status" value="1"/>
</dbReference>
<accession>A0ABQ2DW25</accession>
<dbReference type="EMBL" id="BMMV01000001">
    <property type="protein sequence ID" value="GGJ75027.1"/>
    <property type="molecule type" value="Genomic_DNA"/>
</dbReference>
<dbReference type="Pfam" id="PF02861">
    <property type="entry name" value="Clp_N"/>
    <property type="match status" value="1"/>
</dbReference>
<proteinExistence type="predicted"/>
<dbReference type="RefSeq" id="WP_189105388.1">
    <property type="nucleotide sequence ID" value="NZ_BMMV01000001.1"/>
</dbReference>
<protein>
    <recommendedName>
        <fullName evidence="3">Clp R domain-containing protein</fullName>
    </recommendedName>
</protein>
<evidence type="ECO:0000256" key="2">
    <source>
        <dbReference type="SAM" id="MobiDB-lite"/>
    </source>
</evidence>
<evidence type="ECO:0000259" key="3">
    <source>
        <dbReference type="PROSITE" id="PS51903"/>
    </source>
</evidence>
<dbReference type="InterPro" id="IPR004176">
    <property type="entry name" value="Clp_R_N"/>
</dbReference>
<gene>
    <name evidence="4" type="ORF">GCM10011583_03130</name>
</gene>
<feature type="compositionally biased region" description="Basic and acidic residues" evidence="2">
    <location>
        <begin position="74"/>
        <end position="86"/>
    </location>
</feature>
<keyword evidence="5" id="KW-1185">Reference proteome</keyword>